<evidence type="ECO:0000256" key="3">
    <source>
        <dbReference type="ARBA" id="ARBA00023163"/>
    </source>
</evidence>
<dbReference type="InterPro" id="IPR036390">
    <property type="entry name" value="WH_DNA-bd_sf"/>
</dbReference>
<dbReference type="PANTHER" id="PTHR42756:SF1">
    <property type="entry name" value="TRANSCRIPTIONAL REPRESSOR OF EMRAB OPERON"/>
    <property type="match status" value="1"/>
</dbReference>
<dbReference type="InterPro" id="IPR000835">
    <property type="entry name" value="HTH_MarR-typ"/>
</dbReference>
<reference evidence="5" key="1">
    <citation type="submission" date="2020-10" db="EMBL/GenBank/DDBJ databases">
        <authorList>
            <person name="Gilroy R."/>
        </authorList>
    </citation>
    <scope>NUCLEOTIDE SEQUENCE</scope>
    <source>
        <strain evidence="5">ChiSjej2B20-13462</strain>
    </source>
</reference>
<dbReference type="PROSITE" id="PS50995">
    <property type="entry name" value="HTH_MARR_2"/>
    <property type="match status" value="1"/>
</dbReference>
<organism evidence="5 6">
    <name type="scientific">Candidatus Avoscillospira stercorigallinarum</name>
    <dbReference type="NCBI Taxonomy" id="2840708"/>
    <lineage>
        <taxon>Bacteria</taxon>
        <taxon>Bacillati</taxon>
        <taxon>Bacillota</taxon>
        <taxon>Clostridia</taxon>
        <taxon>Eubacteriales</taxon>
        <taxon>Oscillospiraceae</taxon>
        <taxon>Oscillospiraceae incertae sedis</taxon>
        <taxon>Candidatus Avoscillospira</taxon>
    </lineage>
</organism>
<dbReference type="InterPro" id="IPR036388">
    <property type="entry name" value="WH-like_DNA-bd_sf"/>
</dbReference>
<evidence type="ECO:0000259" key="4">
    <source>
        <dbReference type="PROSITE" id="PS50995"/>
    </source>
</evidence>
<dbReference type="PRINTS" id="PR00598">
    <property type="entry name" value="HTHMARR"/>
</dbReference>
<sequence>MAVDLGRLAVDSRRMSIQLEQFTDRYTEALGLSAAQAYLLLYILHHSDSGTSLTQMHREFGFAKPSLCGMLKRLQKNGFIQVAPCQEDGRRKLLSSTAKAEALEPVLARTLDSSSRAVYQGFSEEELAQLFRLQQKMLSNLSNRPMPEPSIKEASTL</sequence>
<dbReference type="GO" id="GO:0003677">
    <property type="term" value="F:DNA binding"/>
    <property type="evidence" value="ECO:0007669"/>
    <property type="project" value="UniProtKB-KW"/>
</dbReference>
<evidence type="ECO:0000256" key="2">
    <source>
        <dbReference type="ARBA" id="ARBA00023125"/>
    </source>
</evidence>
<dbReference type="PANTHER" id="PTHR42756">
    <property type="entry name" value="TRANSCRIPTIONAL REGULATOR, MARR"/>
    <property type="match status" value="1"/>
</dbReference>
<dbReference type="Proteomes" id="UP000886874">
    <property type="component" value="Unassembled WGS sequence"/>
</dbReference>
<proteinExistence type="predicted"/>
<evidence type="ECO:0000313" key="5">
    <source>
        <dbReference type="EMBL" id="HIQ69935.1"/>
    </source>
</evidence>
<comment type="caution">
    <text evidence="5">The sequence shown here is derived from an EMBL/GenBank/DDBJ whole genome shotgun (WGS) entry which is preliminary data.</text>
</comment>
<dbReference type="AlphaFoldDB" id="A0A9D1CNX2"/>
<keyword evidence="1" id="KW-0805">Transcription regulation</keyword>
<dbReference type="EMBL" id="DVFN01000094">
    <property type="protein sequence ID" value="HIQ69935.1"/>
    <property type="molecule type" value="Genomic_DNA"/>
</dbReference>
<protein>
    <submittedName>
        <fullName evidence="5">MarR family transcriptional regulator</fullName>
    </submittedName>
</protein>
<feature type="domain" description="HTH marR-type" evidence="4">
    <location>
        <begin position="1"/>
        <end position="139"/>
    </location>
</feature>
<keyword evidence="3" id="KW-0804">Transcription</keyword>
<reference evidence="5" key="2">
    <citation type="journal article" date="2021" name="PeerJ">
        <title>Extensive microbial diversity within the chicken gut microbiome revealed by metagenomics and culture.</title>
        <authorList>
            <person name="Gilroy R."/>
            <person name="Ravi A."/>
            <person name="Getino M."/>
            <person name="Pursley I."/>
            <person name="Horton D.L."/>
            <person name="Alikhan N.F."/>
            <person name="Baker D."/>
            <person name="Gharbi K."/>
            <person name="Hall N."/>
            <person name="Watson M."/>
            <person name="Adriaenssens E.M."/>
            <person name="Foster-Nyarko E."/>
            <person name="Jarju S."/>
            <person name="Secka A."/>
            <person name="Antonio M."/>
            <person name="Oren A."/>
            <person name="Chaudhuri R.R."/>
            <person name="La Ragione R."/>
            <person name="Hildebrand F."/>
            <person name="Pallen M.J."/>
        </authorList>
    </citation>
    <scope>NUCLEOTIDE SEQUENCE</scope>
    <source>
        <strain evidence="5">ChiSjej2B20-13462</strain>
    </source>
</reference>
<gene>
    <name evidence="5" type="ORF">IAA67_06370</name>
</gene>
<evidence type="ECO:0000313" key="6">
    <source>
        <dbReference type="Proteomes" id="UP000886874"/>
    </source>
</evidence>
<evidence type="ECO:0000256" key="1">
    <source>
        <dbReference type="ARBA" id="ARBA00023015"/>
    </source>
</evidence>
<name>A0A9D1CNX2_9FIRM</name>
<accession>A0A9D1CNX2</accession>
<dbReference type="GO" id="GO:0003700">
    <property type="term" value="F:DNA-binding transcription factor activity"/>
    <property type="evidence" value="ECO:0007669"/>
    <property type="project" value="InterPro"/>
</dbReference>
<dbReference type="Gene3D" id="1.10.10.10">
    <property type="entry name" value="Winged helix-like DNA-binding domain superfamily/Winged helix DNA-binding domain"/>
    <property type="match status" value="1"/>
</dbReference>
<dbReference type="SUPFAM" id="SSF46785">
    <property type="entry name" value="Winged helix' DNA-binding domain"/>
    <property type="match status" value="1"/>
</dbReference>
<dbReference type="Pfam" id="PF12802">
    <property type="entry name" value="MarR_2"/>
    <property type="match status" value="1"/>
</dbReference>
<dbReference type="SMART" id="SM00347">
    <property type="entry name" value="HTH_MARR"/>
    <property type="match status" value="1"/>
</dbReference>
<keyword evidence="2" id="KW-0238">DNA-binding</keyword>